<sequence length="916" mass="98469">MLSIGLLLLSAAVQIHGRSVGKYARVVGPETAAANTYDFIIAGGGIAGLTVADRLTEDPDTTVLVVEYGPFDNGEDSVLVPGLYNPGPYLWPVFFSAPQPGLNNGSFPVLMGGVVGGGSTVNAMFFHRGSTEDYASWEALGSTGWGWNDLLPYFKKSENFTQPNAQFAQARNISWQNEVHGSSGPVQASYSPYDYESGGNFWNGAASLGISAAKDSNNGDPTGIFWLLRVLDPTKGSRSYARTAHYDRVINSRPNYHLLPENAVSKVVFKGKQAVGIEYVTRSTGVKYTASAKKEVIMAAGSVHSPQILQLSGVGPKPLLDGLGIPVVVDLPGVGQNFQDQLSLAINYNFTSNHEPNGGSLNSNATYDAEQHALYKSTHQGAYTLIRTTGNQNIALPLRNTTTSYSSIISAARARDPASVLPPNTHPTVLKGYKAQRDRLLKQFNSFHSPIGSLSWNTGPATTLYMLHPLSRGTIAISSTDPLANPVVDFRSLSDPTDLDNVLALLRKNRDIMSTPSMLALGPTEIAPTGGFTTDEELKAVLRASTQPSNGHECCSLPMMKLEYGGVVDPSLQVYGVKGLSVVDLSIFPFELGTAPSATVYAVGEKVGSLARVCANVAQVASIRDTPLFHGVQSTTSSLAIETIDPQVKSKLSILALHFIPLLDKPFVQSPEFCKMFAKLTTKIALRKAGIRSDTFSFPESKPGSNDEPSTALPIANPFANLSVPKSWQSWSTPPPPPVEVAPAPVIGTRSPSSPLLRLPVADGRPTVVVFLRHCGCSFAEKTFLELRRLANKYPRLQFIAVSHSSQQATDKWVKALGGAWSVSVVVDEEREIYALWGLGISNTYHLLNPWTQVARNKLGKEEGIWGREVDPSGNRWQIGGGWAMDELGTVRWGAASKTADDIPNLVEACKTLGAM</sequence>
<dbReference type="InterPro" id="IPR012132">
    <property type="entry name" value="GMC_OxRdtase"/>
</dbReference>
<dbReference type="PANTHER" id="PTHR11552">
    <property type="entry name" value="GLUCOSE-METHANOL-CHOLINE GMC OXIDOREDUCTASE"/>
    <property type="match status" value="1"/>
</dbReference>
<dbReference type="AlphaFoldDB" id="A0A370U1D6"/>
<organism evidence="4 5">
    <name type="scientific">Venustampulla echinocandica</name>
    <dbReference type="NCBI Taxonomy" id="2656787"/>
    <lineage>
        <taxon>Eukaryota</taxon>
        <taxon>Fungi</taxon>
        <taxon>Dikarya</taxon>
        <taxon>Ascomycota</taxon>
        <taxon>Pezizomycotina</taxon>
        <taxon>Leotiomycetes</taxon>
        <taxon>Helotiales</taxon>
        <taxon>Pleuroascaceae</taxon>
        <taxon>Venustampulla</taxon>
    </lineage>
</organism>
<feature type="signal peptide" evidence="2">
    <location>
        <begin position="1"/>
        <end position="17"/>
    </location>
</feature>
<dbReference type="InterPro" id="IPR000172">
    <property type="entry name" value="GMC_OxRdtase_N"/>
</dbReference>
<reference evidence="4 5" key="1">
    <citation type="journal article" date="2018" name="IMA Fungus">
        <title>IMA Genome-F 9: Draft genome sequence of Annulohypoxylon stygium, Aspergillus mulundensis, Berkeleyomyces basicola (syn. Thielaviopsis basicola), Ceratocystis smalleyi, two Cercospora beticola strains, Coleophoma cylindrospora, Fusarium fracticaudum, Phialophora cf. hyalina, and Morchella septimelata.</title>
        <authorList>
            <person name="Wingfield B.D."/>
            <person name="Bills G.F."/>
            <person name="Dong Y."/>
            <person name="Huang W."/>
            <person name="Nel W.J."/>
            <person name="Swalarsk-Parry B.S."/>
            <person name="Vaghefi N."/>
            <person name="Wilken P.M."/>
            <person name="An Z."/>
            <person name="de Beer Z.W."/>
            <person name="De Vos L."/>
            <person name="Chen L."/>
            <person name="Duong T.A."/>
            <person name="Gao Y."/>
            <person name="Hammerbacher A."/>
            <person name="Kikkert J.R."/>
            <person name="Li Y."/>
            <person name="Li H."/>
            <person name="Li K."/>
            <person name="Li Q."/>
            <person name="Liu X."/>
            <person name="Ma X."/>
            <person name="Naidoo K."/>
            <person name="Pethybridge S.J."/>
            <person name="Sun J."/>
            <person name="Steenkamp E.T."/>
            <person name="van der Nest M.A."/>
            <person name="van Wyk S."/>
            <person name="Wingfield M.J."/>
            <person name="Xiong C."/>
            <person name="Yue Q."/>
            <person name="Zhang X."/>
        </authorList>
    </citation>
    <scope>NUCLEOTIDE SEQUENCE [LARGE SCALE GENOMIC DNA]</scope>
    <source>
        <strain evidence="4 5">BP 5553</strain>
    </source>
</reference>
<dbReference type="GO" id="GO:0050660">
    <property type="term" value="F:flavin adenine dinucleotide binding"/>
    <property type="evidence" value="ECO:0007669"/>
    <property type="project" value="InterPro"/>
</dbReference>
<keyword evidence="2" id="KW-0732">Signal</keyword>
<dbReference type="Gene3D" id="3.50.50.60">
    <property type="entry name" value="FAD/NAD(P)-binding domain"/>
    <property type="match status" value="1"/>
</dbReference>
<dbReference type="InterPro" id="IPR036188">
    <property type="entry name" value="FAD/NAD-bd_sf"/>
</dbReference>
<evidence type="ECO:0000313" key="4">
    <source>
        <dbReference type="EMBL" id="RDL41587.1"/>
    </source>
</evidence>
<dbReference type="InterPro" id="IPR036249">
    <property type="entry name" value="Thioredoxin-like_sf"/>
</dbReference>
<accession>A0A370U1D6</accession>
<feature type="chain" id="PRO_5017009330" description="Glucose-methanol-choline oxidoreductase N-terminal domain-containing protein" evidence="2">
    <location>
        <begin position="18"/>
        <end position="916"/>
    </location>
</feature>
<dbReference type="RefSeq" id="XP_031874243.1">
    <property type="nucleotide sequence ID" value="XM_032010189.1"/>
</dbReference>
<dbReference type="Pfam" id="PF13911">
    <property type="entry name" value="AhpC-TSA_2"/>
    <property type="match status" value="1"/>
</dbReference>
<dbReference type="Proteomes" id="UP000254866">
    <property type="component" value="Unassembled WGS sequence"/>
</dbReference>
<dbReference type="GeneID" id="43594415"/>
<dbReference type="Gene3D" id="3.40.30.10">
    <property type="entry name" value="Glutaredoxin"/>
    <property type="match status" value="1"/>
</dbReference>
<dbReference type="SUPFAM" id="SSF51905">
    <property type="entry name" value="FAD/NAD(P)-binding domain"/>
    <property type="match status" value="1"/>
</dbReference>
<dbReference type="SUPFAM" id="SSF54373">
    <property type="entry name" value="FAD-linked reductases, C-terminal domain"/>
    <property type="match status" value="1"/>
</dbReference>
<dbReference type="GO" id="GO:0016614">
    <property type="term" value="F:oxidoreductase activity, acting on CH-OH group of donors"/>
    <property type="evidence" value="ECO:0007669"/>
    <property type="project" value="InterPro"/>
</dbReference>
<keyword evidence="5" id="KW-1185">Reference proteome</keyword>
<evidence type="ECO:0000313" key="5">
    <source>
        <dbReference type="Proteomes" id="UP000254866"/>
    </source>
</evidence>
<dbReference type="GO" id="GO:0044550">
    <property type="term" value="P:secondary metabolite biosynthetic process"/>
    <property type="evidence" value="ECO:0007669"/>
    <property type="project" value="TreeGrafter"/>
</dbReference>
<dbReference type="PANTHER" id="PTHR11552:SF115">
    <property type="entry name" value="DEHYDROGENASE XPTC-RELATED"/>
    <property type="match status" value="1"/>
</dbReference>
<evidence type="ECO:0000259" key="3">
    <source>
        <dbReference type="PROSITE" id="PS00624"/>
    </source>
</evidence>
<dbReference type="Pfam" id="PF00732">
    <property type="entry name" value="GMC_oxred_N"/>
    <property type="match status" value="1"/>
</dbReference>
<protein>
    <recommendedName>
        <fullName evidence="3">Glucose-methanol-choline oxidoreductase N-terminal domain-containing protein</fullName>
    </recommendedName>
</protein>
<dbReference type="OrthoDB" id="269227at2759"/>
<dbReference type="InterPro" id="IPR032801">
    <property type="entry name" value="PXL2A/B/C"/>
</dbReference>
<feature type="domain" description="Glucose-methanol-choline oxidoreductase N-terminal" evidence="3">
    <location>
        <begin position="301"/>
        <end position="315"/>
    </location>
</feature>
<dbReference type="Pfam" id="PF05199">
    <property type="entry name" value="GMC_oxred_C"/>
    <property type="match status" value="1"/>
</dbReference>
<dbReference type="PROSITE" id="PS00624">
    <property type="entry name" value="GMC_OXRED_2"/>
    <property type="match status" value="1"/>
</dbReference>
<dbReference type="STRING" id="2656787.A0A370U1D6"/>
<comment type="caution">
    <text evidence="4">The sequence shown here is derived from an EMBL/GenBank/DDBJ whole genome shotgun (WGS) entry which is preliminary data.</text>
</comment>
<evidence type="ECO:0000256" key="1">
    <source>
        <dbReference type="ARBA" id="ARBA00010790"/>
    </source>
</evidence>
<name>A0A370U1D6_9HELO</name>
<dbReference type="Gene3D" id="3.30.560.10">
    <property type="entry name" value="Glucose Oxidase, domain 3"/>
    <property type="match status" value="1"/>
</dbReference>
<gene>
    <name evidence="4" type="ORF">BP5553_01566</name>
</gene>
<proteinExistence type="inferred from homology"/>
<comment type="similarity">
    <text evidence="1">Belongs to the GMC oxidoreductase family.</text>
</comment>
<dbReference type="EMBL" id="NPIC01000001">
    <property type="protein sequence ID" value="RDL41587.1"/>
    <property type="molecule type" value="Genomic_DNA"/>
</dbReference>
<dbReference type="InterPro" id="IPR007867">
    <property type="entry name" value="GMC_OxRtase_C"/>
</dbReference>
<evidence type="ECO:0000256" key="2">
    <source>
        <dbReference type="SAM" id="SignalP"/>
    </source>
</evidence>
<dbReference type="SUPFAM" id="SSF52833">
    <property type="entry name" value="Thioredoxin-like"/>
    <property type="match status" value="1"/>
</dbReference>